<feature type="non-terminal residue" evidence="7">
    <location>
        <position position="288"/>
    </location>
</feature>
<dbReference type="SUPFAM" id="SSF81324">
    <property type="entry name" value="Voltage-gated potassium channels"/>
    <property type="match status" value="1"/>
</dbReference>
<name>X6N8H3_RETFI</name>
<dbReference type="Pfam" id="PF00520">
    <property type="entry name" value="Ion_trans"/>
    <property type="match status" value="1"/>
</dbReference>
<evidence type="ECO:0000256" key="5">
    <source>
        <dbReference type="SAM" id="Phobius"/>
    </source>
</evidence>
<dbReference type="EMBL" id="ASPP01010616">
    <property type="protein sequence ID" value="ETO22580.1"/>
    <property type="molecule type" value="Genomic_DNA"/>
</dbReference>
<protein>
    <recommendedName>
        <fullName evidence="6">Ion transport domain-containing protein</fullName>
    </recommendedName>
</protein>
<evidence type="ECO:0000313" key="8">
    <source>
        <dbReference type="Proteomes" id="UP000023152"/>
    </source>
</evidence>
<dbReference type="Proteomes" id="UP000023152">
    <property type="component" value="Unassembled WGS sequence"/>
</dbReference>
<sequence>MAGDTALCCNIYVYLNFSFFFFDCKEGKKKIVFRHERYHHWVLTLGVAPAIISACITGFGGISGKTVETTLWFCFGFNLAEILLRWFAFGFRRFLDLIALPDPPLIQHAVAKWLKEQKLDTDDPSYDNLKWKIMEKQGRHLKAQKKKKKKRSKFDRKEWILINRLEAILFIGALIGIVLSLVFGRYRSVIIFLQVSLMRMFTVLPSIRIVLASLYDIVPKFGWFVVFIAITIFCFARLGTTLFAGKSSIVLPEVYDGGSDANFDDMGNSLMSLFQMLLQNGWTNIMCY</sequence>
<evidence type="ECO:0000256" key="1">
    <source>
        <dbReference type="ARBA" id="ARBA00004141"/>
    </source>
</evidence>
<evidence type="ECO:0000256" key="3">
    <source>
        <dbReference type="ARBA" id="ARBA00022989"/>
    </source>
</evidence>
<feature type="domain" description="Ion transport" evidence="6">
    <location>
        <begin position="163"/>
        <end position="286"/>
    </location>
</feature>
<evidence type="ECO:0000256" key="4">
    <source>
        <dbReference type="ARBA" id="ARBA00023136"/>
    </source>
</evidence>
<evidence type="ECO:0000256" key="2">
    <source>
        <dbReference type="ARBA" id="ARBA00022692"/>
    </source>
</evidence>
<feature type="transmembrane region" description="Helical" evidence="5">
    <location>
        <begin position="189"/>
        <end position="211"/>
    </location>
</feature>
<dbReference type="AlphaFoldDB" id="X6N8H3"/>
<keyword evidence="3 5" id="KW-1133">Transmembrane helix</keyword>
<evidence type="ECO:0000313" key="7">
    <source>
        <dbReference type="EMBL" id="ETO22580.1"/>
    </source>
</evidence>
<keyword evidence="4 5" id="KW-0472">Membrane</keyword>
<gene>
    <name evidence="7" type="ORF">RFI_14612</name>
</gene>
<feature type="transmembrane region" description="Helical" evidence="5">
    <location>
        <begin position="223"/>
        <end position="244"/>
    </location>
</feature>
<comment type="subcellular location">
    <subcellularLocation>
        <location evidence="1">Membrane</location>
        <topology evidence="1">Multi-pass membrane protein</topology>
    </subcellularLocation>
</comment>
<dbReference type="GO" id="GO:0005216">
    <property type="term" value="F:monoatomic ion channel activity"/>
    <property type="evidence" value="ECO:0007669"/>
    <property type="project" value="InterPro"/>
</dbReference>
<keyword evidence="8" id="KW-1185">Reference proteome</keyword>
<accession>X6N8H3</accession>
<dbReference type="InterPro" id="IPR005821">
    <property type="entry name" value="Ion_trans_dom"/>
</dbReference>
<feature type="transmembrane region" description="Helical" evidence="5">
    <location>
        <begin position="69"/>
        <end position="88"/>
    </location>
</feature>
<dbReference type="OrthoDB" id="416585at2759"/>
<organism evidence="7 8">
    <name type="scientific">Reticulomyxa filosa</name>
    <dbReference type="NCBI Taxonomy" id="46433"/>
    <lineage>
        <taxon>Eukaryota</taxon>
        <taxon>Sar</taxon>
        <taxon>Rhizaria</taxon>
        <taxon>Retaria</taxon>
        <taxon>Foraminifera</taxon>
        <taxon>Monothalamids</taxon>
        <taxon>Reticulomyxidae</taxon>
        <taxon>Reticulomyxa</taxon>
    </lineage>
</organism>
<dbReference type="Gene3D" id="1.10.287.70">
    <property type="match status" value="1"/>
</dbReference>
<proteinExistence type="predicted"/>
<feature type="transmembrane region" description="Helical" evidence="5">
    <location>
        <begin position="38"/>
        <end position="63"/>
    </location>
</feature>
<comment type="caution">
    <text evidence="7">The sequence shown here is derived from an EMBL/GenBank/DDBJ whole genome shotgun (WGS) entry which is preliminary data.</text>
</comment>
<evidence type="ECO:0000259" key="6">
    <source>
        <dbReference type="Pfam" id="PF00520"/>
    </source>
</evidence>
<keyword evidence="2 5" id="KW-0812">Transmembrane</keyword>
<reference evidence="7 8" key="1">
    <citation type="journal article" date="2013" name="Curr. Biol.">
        <title>The Genome of the Foraminiferan Reticulomyxa filosa.</title>
        <authorList>
            <person name="Glockner G."/>
            <person name="Hulsmann N."/>
            <person name="Schleicher M."/>
            <person name="Noegel A.A."/>
            <person name="Eichinger L."/>
            <person name="Gallinger C."/>
            <person name="Pawlowski J."/>
            <person name="Sierra R."/>
            <person name="Euteneuer U."/>
            <person name="Pillet L."/>
            <person name="Moustafa A."/>
            <person name="Platzer M."/>
            <person name="Groth M."/>
            <person name="Szafranski K."/>
            <person name="Schliwa M."/>
        </authorList>
    </citation>
    <scope>NUCLEOTIDE SEQUENCE [LARGE SCALE GENOMIC DNA]</scope>
</reference>
<feature type="transmembrane region" description="Helical" evidence="5">
    <location>
        <begin position="159"/>
        <end position="183"/>
    </location>
</feature>
<dbReference type="GO" id="GO:0016020">
    <property type="term" value="C:membrane"/>
    <property type="evidence" value="ECO:0007669"/>
    <property type="project" value="UniProtKB-SubCell"/>
</dbReference>